<evidence type="ECO:0000313" key="2">
    <source>
        <dbReference type="EMBL" id="NDY55460.1"/>
    </source>
</evidence>
<dbReference type="Gene3D" id="1.10.1200.10">
    <property type="entry name" value="ACP-like"/>
    <property type="match status" value="1"/>
</dbReference>
<dbReference type="PROSITE" id="PS50075">
    <property type="entry name" value="CARRIER"/>
    <property type="match status" value="1"/>
</dbReference>
<evidence type="ECO:0000259" key="1">
    <source>
        <dbReference type="PROSITE" id="PS50075"/>
    </source>
</evidence>
<name>A0A7K3NGY2_9BACT</name>
<dbReference type="EMBL" id="JAAGRQ010000005">
    <property type="protein sequence ID" value="NDY55460.1"/>
    <property type="molecule type" value="Genomic_DNA"/>
</dbReference>
<evidence type="ECO:0000313" key="3">
    <source>
        <dbReference type="Proteomes" id="UP000469724"/>
    </source>
</evidence>
<organism evidence="2 3">
    <name type="scientific">Desulfolutivibrio sulfodismutans</name>
    <dbReference type="NCBI Taxonomy" id="63561"/>
    <lineage>
        <taxon>Bacteria</taxon>
        <taxon>Pseudomonadati</taxon>
        <taxon>Thermodesulfobacteriota</taxon>
        <taxon>Desulfovibrionia</taxon>
        <taxon>Desulfovibrionales</taxon>
        <taxon>Desulfovibrionaceae</taxon>
        <taxon>Desulfolutivibrio</taxon>
    </lineage>
</organism>
<protein>
    <submittedName>
        <fullName evidence="2">Acyl carrier protein</fullName>
    </submittedName>
</protein>
<keyword evidence="3" id="KW-1185">Reference proteome</keyword>
<reference evidence="2 3" key="1">
    <citation type="submission" date="2020-02" db="EMBL/GenBank/DDBJ databases">
        <title>Comparative genomics of sulfur disproportionating microorganisms.</title>
        <authorList>
            <person name="Ward L.M."/>
            <person name="Bertran E."/>
            <person name="Johnston D.T."/>
        </authorList>
    </citation>
    <scope>NUCLEOTIDE SEQUENCE [LARGE SCALE GENOMIC DNA]</scope>
    <source>
        <strain evidence="2 3">DSM 3696</strain>
    </source>
</reference>
<dbReference type="SUPFAM" id="SSF47336">
    <property type="entry name" value="ACP-like"/>
    <property type="match status" value="1"/>
</dbReference>
<dbReference type="Proteomes" id="UP000469724">
    <property type="component" value="Unassembled WGS sequence"/>
</dbReference>
<accession>A0A7K3NGY2</accession>
<feature type="domain" description="Carrier" evidence="1">
    <location>
        <begin position="1"/>
        <end position="77"/>
    </location>
</feature>
<comment type="caution">
    <text evidence="2">The sequence shown here is derived from an EMBL/GenBank/DDBJ whole genome shotgun (WGS) entry which is preliminary data.</text>
</comment>
<dbReference type="InterPro" id="IPR036736">
    <property type="entry name" value="ACP-like_sf"/>
</dbReference>
<dbReference type="Pfam" id="PF00550">
    <property type="entry name" value="PP-binding"/>
    <property type="match status" value="1"/>
</dbReference>
<proteinExistence type="predicted"/>
<gene>
    <name evidence="2" type="ORF">G3N56_01710</name>
</gene>
<dbReference type="AlphaFoldDB" id="A0A7K3NGY2"/>
<dbReference type="InterPro" id="IPR009081">
    <property type="entry name" value="PP-bd_ACP"/>
</dbReference>
<sequence length="77" mass="8534">MTATLDDLKRLIVRTGLSPQTADRLDPAVPLTRQGVDSIAHPLFILAVEERFGVHVSEEQALTLRTLDDFMAMLNMA</sequence>